<reference evidence="5" key="1">
    <citation type="submission" date="2020-05" db="EMBL/GenBank/DDBJ databases">
        <authorList>
            <person name="Chiriac C."/>
            <person name="Salcher M."/>
            <person name="Ghai R."/>
            <person name="Kavagutti S V."/>
        </authorList>
    </citation>
    <scope>NUCLEOTIDE SEQUENCE</scope>
</reference>
<dbReference type="PANTHER" id="PTHR42953">
    <property type="entry name" value="HIGH-AFFINITY ZINC UPTAKE SYSTEM PROTEIN ZNUA-RELATED"/>
    <property type="match status" value="1"/>
</dbReference>
<dbReference type="PRINTS" id="PR00691">
    <property type="entry name" value="ADHESINB"/>
</dbReference>
<dbReference type="CDD" id="cd01137">
    <property type="entry name" value="PsaA"/>
    <property type="match status" value="1"/>
</dbReference>
<evidence type="ECO:0000256" key="1">
    <source>
        <dbReference type="ARBA" id="ARBA00004196"/>
    </source>
</evidence>
<proteinExistence type="predicted"/>
<comment type="subcellular location">
    <subcellularLocation>
        <location evidence="1">Cell envelope</location>
    </subcellularLocation>
</comment>
<evidence type="ECO:0000256" key="3">
    <source>
        <dbReference type="ARBA" id="ARBA00022723"/>
    </source>
</evidence>
<dbReference type="InterPro" id="IPR006128">
    <property type="entry name" value="Lipoprotein_PsaA-like"/>
</dbReference>
<dbReference type="EMBL" id="CAFBMK010000001">
    <property type="protein sequence ID" value="CAB4891582.1"/>
    <property type="molecule type" value="Genomic_DNA"/>
</dbReference>
<organism evidence="5">
    <name type="scientific">freshwater metagenome</name>
    <dbReference type="NCBI Taxonomy" id="449393"/>
    <lineage>
        <taxon>unclassified sequences</taxon>
        <taxon>metagenomes</taxon>
        <taxon>ecological metagenomes</taxon>
    </lineage>
</organism>
<evidence type="ECO:0000256" key="2">
    <source>
        <dbReference type="ARBA" id="ARBA00022448"/>
    </source>
</evidence>
<dbReference type="Pfam" id="PF01297">
    <property type="entry name" value="ZnuA"/>
    <property type="match status" value="1"/>
</dbReference>
<keyword evidence="4" id="KW-0732">Signal</keyword>
<dbReference type="InterPro" id="IPR006129">
    <property type="entry name" value="AdhesinB"/>
</dbReference>
<dbReference type="InterPro" id="IPR050492">
    <property type="entry name" value="Bact_metal-bind_prot9"/>
</dbReference>
<keyword evidence="2" id="KW-0813">Transport</keyword>
<dbReference type="InterPro" id="IPR006127">
    <property type="entry name" value="ZnuA-like"/>
</dbReference>
<protein>
    <submittedName>
        <fullName evidence="5">Unannotated protein</fullName>
    </submittedName>
</protein>
<evidence type="ECO:0000313" key="5">
    <source>
        <dbReference type="EMBL" id="CAB4891582.1"/>
    </source>
</evidence>
<dbReference type="GO" id="GO:0030313">
    <property type="term" value="C:cell envelope"/>
    <property type="evidence" value="ECO:0007669"/>
    <property type="project" value="UniProtKB-SubCell"/>
</dbReference>
<dbReference type="SUPFAM" id="SSF53807">
    <property type="entry name" value="Helical backbone' metal receptor"/>
    <property type="match status" value="1"/>
</dbReference>
<keyword evidence="3" id="KW-0479">Metal-binding</keyword>
<dbReference type="PRINTS" id="PR00690">
    <property type="entry name" value="ADHESNFAMILY"/>
</dbReference>
<dbReference type="Gene3D" id="3.40.50.1980">
    <property type="entry name" value="Nitrogenase molybdenum iron protein domain"/>
    <property type="match status" value="2"/>
</dbReference>
<dbReference type="GO" id="GO:0046872">
    <property type="term" value="F:metal ion binding"/>
    <property type="evidence" value="ECO:0007669"/>
    <property type="project" value="UniProtKB-KW"/>
</dbReference>
<dbReference type="PANTHER" id="PTHR42953:SF1">
    <property type="entry name" value="METAL-BINDING PROTEIN HI_0362-RELATED"/>
    <property type="match status" value="1"/>
</dbReference>
<name>A0A6J7F5L5_9ZZZZ</name>
<evidence type="ECO:0000256" key="4">
    <source>
        <dbReference type="ARBA" id="ARBA00022729"/>
    </source>
</evidence>
<dbReference type="GO" id="GO:0007155">
    <property type="term" value="P:cell adhesion"/>
    <property type="evidence" value="ECO:0007669"/>
    <property type="project" value="InterPro"/>
</dbReference>
<dbReference type="GO" id="GO:0030001">
    <property type="term" value="P:metal ion transport"/>
    <property type="evidence" value="ECO:0007669"/>
    <property type="project" value="InterPro"/>
</dbReference>
<accession>A0A6J7F5L5</accession>
<gene>
    <name evidence="5" type="ORF">UFOPK3564_00017</name>
</gene>
<sequence length="301" mass="32143">MGVVCATAAVAASGCATAEELRAEDGRLVVLTTFTVIADMTREVAGDRVEVASITKPGAEIHGYEPTPSDLKKAAQADLVLENGLGLERWFEQFIDRASGESATLTDGVRPIPIGGGSEYEGKPNPHAWMSTDNAAIYVENIRRALTRLDPAGAEEYRRRAADYTARLSSVGREVRAALAGVPEDRRALVTCEGAFSYLARDLGLSEAYLWPVNAEQEGTPKQIAAAVEFVRERRVPGVFCESTVSPEAQEQVARESGSRFAGKLYVDSLSAADGPVPTYLELLRRDARTIAAGLAGGAAR</sequence>
<dbReference type="AlphaFoldDB" id="A0A6J7F5L5"/>